<evidence type="ECO:0000256" key="2">
    <source>
        <dbReference type="ARBA" id="ARBA00004604"/>
    </source>
</evidence>
<feature type="region of interest" description="Disordered" evidence="9">
    <location>
        <begin position="298"/>
        <end position="346"/>
    </location>
</feature>
<feature type="compositionally biased region" description="Polar residues" evidence="9">
    <location>
        <begin position="10"/>
        <end position="28"/>
    </location>
</feature>
<evidence type="ECO:0000313" key="11">
    <source>
        <dbReference type="Proteomes" id="UP000054266"/>
    </source>
</evidence>
<keyword evidence="8" id="KW-0539">Nucleus</keyword>
<dbReference type="GO" id="GO:0000462">
    <property type="term" value="P:maturation of SSU-rRNA from tricistronic rRNA transcript (SSU-rRNA, 5.8S rRNA, LSU-rRNA)"/>
    <property type="evidence" value="ECO:0007669"/>
    <property type="project" value="TreeGrafter"/>
</dbReference>
<evidence type="ECO:0000256" key="4">
    <source>
        <dbReference type="ARBA" id="ARBA00018689"/>
    </source>
</evidence>
<dbReference type="EMBL" id="KN846956">
    <property type="protein sequence ID" value="KIW73138.1"/>
    <property type="molecule type" value="Genomic_DNA"/>
</dbReference>
<feature type="compositionally biased region" description="Basic and acidic residues" evidence="9">
    <location>
        <begin position="59"/>
        <end position="70"/>
    </location>
</feature>
<evidence type="ECO:0000256" key="7">
    <source>
        <dbReference type="ARBA" id="ARBA00023054"/>
    </source>
</evidence>
<dbReference type="InterPro" id="IPR050786">
    <property type="entry name" value="EFG1_rRNA-proc"/>
</dbReference>
<evidence type="ECO:0000313" key="10">
    <source>
        <dbReference type="EMBL" id="KIW73138.1"/>
    </source>
</evidence>
<keyword evidence="11" id="KW-1185">Reference proteome</keyword>
<keyword evidence="7" id="KW-0175">Coiled coil</keyword>
<sequence length="346" mass="40276">MTSDRDLTPRPSTRPVSNSYRPKSSGTDQYRPKWAPRDNRSRPDQPRHYESYRPGDGADGERREESRRQDMPSLPPMRFAVTKSKRERETNPSTRIHSLKNQLARGVLPGTIRQEKERELAALLFEQEQNKLKQDARKNLQRYHFIRFIERQKSERNLKKLVRERDSCSDDIARRELEKQIHITEVDLNYAKYAPLGDKYISLFPNDHTDNKDKKKRGKFQMNRLDFAVLNDEQRKELRSQYDQAANVVRSAEGDKPPLWYQVEELMAQGEAQLQSLRDGKLTIGKQLKTSLATLGGKEDAQMRNSNGRELEKAKPDWLDDGAVIDPADLDSDRDEDMSDGGFFER</sequence>
<reference evidence="10 11" key="1">
    <citation type="submission" date="2015-01" db="EMBL/GenBank/DDBJ databases">
        <title>The Genome Sequence of Capronia semiimmersa CBS27337.</title>
        <authorList>
            <consortium name="The Broad Institute Genomics Platform"/>
            <person name="Cuomo C."/>
            <person name="de Hoog S."/>
            <person name="Gorbushina A."/>
            <person name="Stielow B."/>
            <person name="Teixiera M."/>
            <person name="Abouelleil A."/>
            <person name="Chapman S.B."/>
            <person name="Priest M."/>
            <person name="Young S.K."/>
            <person name="Wortman J."/>
            <person name="Nusbaum C."/>
            <person name="Birren B."/>
        </authorList>
    </citation>
    <scope>NUCLEOTIDE SEQUENCE [LARGE SCALE GENOMIC DNA]</scope>
    <source>
        <strain evidence="10 11">CBS 27337</strain>
    </source>
</reference>
<dbReference type="AlphaFoldDB" id="A0A0D2FXF2"/>
<comment type="function">
    <text evidence="1">Involved in rRNA processing.</text>
</comment>
<dbReference type="Pfam" id="PF10153">
    <property type="entry name" value="Efg1"/>
    <property type="match status" value="1"/>
</dbReference>
<comment type="similarity">
    <text evidence="3">Belongs to the EFG1 family.</text>
</comment>
<feature type="region of interest" description="Disordered" evidence="9">
    <location>
        <begin position="1"/>
        <end position="94"/>
    </location>
</feature>
<name>A0A0D2FXF2_9EURO</name>
<protein>
    <recommendedName>
        <fullName evidence="4">rRNA-processing protein EFG1</fullName>
    </recommendedName>
    <alternativeName>
        <fullName evidence="5">rRNA-processing protein efg1</fullName>
    </alternativeName>
</protein>
<organism evidence="10 11">
    <name type="scientific">Phialophora macrospora</name>
    <dbReference type="NCBI Taxonomy" id="1851006"/>
    <lineage>
        <taxon>Eukaryota</taxon>
        <taxon>Fungi</taxon>
        <taxon>Dikarya</taxon>
        <taxon>Ascomycota</taxon>
        <taxon>Pezizomycotina</taxon>
        <taxon>Eurotiomycetes</taxon>
        <taxon>Chaetothyriomycetidae</taxon>
        <taxon>Chaetothyriales</taxon>
        <taxon>Herpotrichiellaceae</taxon>
        <taxon>Phialophora</taxon>
    </lineage>
</organism>
<dbReference type="GO" id="GO:0005730">
    <property type="term" value="C:nucleolus"/>
    <property type="evidence" value="ECO:0007669"/>
    <property type="project" value="UniProtKB-SubCell"/>
</dbReference>
<accession>A0A0D2FXF2</accession>
<gene>
    <name evidence="10" type="ORF">PV04_01279</name>
</gene>
<dbReference type="Proteomes" id="UP000054266">
    <property type="component" value="Unassembled WGS sequence"/>
</dbReference>
<dbReference type="GO" id="GO:0030688">
    <property type="term" value="C:preribosome, small subunit precursor"/>
    <property type="evidence" value="ECO:0007669"/>
    <property type="project" value="TreeGrafter"/>
</dbReference>
<dbReference type="HOGENOM" id="CLU_066912_1_0_1"/>
<keyword evidence="6" id="KW-0698">rRNA processing</keyword>
<comment type="subcellular location">
    <subcellularLocation>
        <location evidence="2">Nucleus</location>
        <location evidence="2">Nucleolus</location>
    </subcellularLocation>
</comment>
<evidence type="ECO:0000256" key="1">
    <source>
        <dbReference type="ARBA" id="ARBA00002773"/>
    </source>
</evidence>
<evidence type="ECO:0000256" key="5">
    <source>
        <dbReference type="ARBA" id="ARBA00019827"/>
    </source>
</evidence>
<evidence type="ECO:0000256" key="3">
    <source>
        <dbReference type="ARBA" id="ARBA00006916"/>
    </source>
</evidence>
<feature type="compositionally biased region" description="Basic and acidic residues" evidence="9">
    <location>
        <begin position="298"/>
        <end position="318"/>
    </location>
</feature>
<dbReference type="PANTHER" id="PTHR33911">
    <property type="entry name" value="RRNA-PROCESSING PROTEIN EFG1"/>
    <property type="match status" value="1"/>
</dbReference>
<feature type="compositionally biased region" description="Basic and acidic residues" evidence="9">
    <location>
        <begin position="35"/>
        <end position="53"/>
    </location>
</feature>
<dbReference type="InterPro" id="IPR019310">
    <property type="entry name" value="Efg1"/>
</dbReference>
<dbReference type="STRING" id="5601.A0A0D2FXF2"/>
<evidence type="ECO:0000256" key="6">
    <source>
        <dbReference type="ARBA" id="ARBA00022552"/>
    </source>
</evidence>
<feature type="compositionally biased region" description="Acidic residues" evidence="9">
    <location>
        <begin position="328"/>
        <end position="339"/>
    </location>
</feature>
<dbReference type="PANTHER" id="PTHR33911:SF1">
    <property type="entry name" value="RRNA-PROCESSING PROTEIN EFG1"/>
    <property type="match status" value="1"/>
</dbReference>
<evidence type="ECO:0000256" key="8">
    <source>
        <dbReference type="ARBA" id="ARBA00023242"/>
    </source>
</evidence>
<proteinExistence type="inferred from homology"/>
<evidence type="ECO:0000256" key="9">
    <source>
        <dbReference type="SAM" id="MobiDB-lite"/>
    </source>
</evidence>